<dbReference type="PANTHER" id="PTHR45625">
    <property type="entry name" value="PEPTIDYL-PROLYL CIS-TRANS ISOMERASE-RELATED"/>
    <property type="match status" value="1"/>
</dbReference>
<dbReference type="EMBL" id="JAERMS010000008">
    <property type="protein sequence ID" value="MBO1363042.1"/>
    <property type="molecule type" value="Genomic_DNA"/>
</dbReference>
<dbReference type="RefSeq" id="WP_107583009.1">
    <property type="nucleotide sequence ID" value="NZ_JAERMS010000008.1"/>
</dbReference>
<reference evidence="7 8" key="1">
    <citation type="submission" date="2021-01" db="EMBL/GenBank/DDBJ databases">
        <title>Prevotella A2931 sp. nov.</title>
        <authorList>
            <person name="Buhl M."/>
            <person name="Oberhettinger P."/>
        </authorList>
    </citation>
    <scope>NUCLEOTIDE SEQUENCE [LARGE SCALE GENOMIC DNA]</scope>
    <source>
        <strain evidence="7 8">A2931</strain>
    </source>
</reference>
<dbReference type="PIRSF" id="PIRSF001467">
    <property type="entry name" value="Peptidylpro_ismrse"/>
    <property type="match status" value="1"/>
</dbReference>
<dbReference type="GO" id="GO:0016853">
    <property type="term" value="F:isomerase activity"/>
    <property type="evidence" value="ECO:0007669"/>
    <property type="project" value="UniProtKB-KW"/>
</dbReference>
<dbReference type="PROSITE" id="PS00170">
    <property type="entry name" value="CSA_PPIASE_1"/>
    <property type="match status" value="1"/>
</dbReference>
<protein>
    <recommendedName>
        <fullName evidence="3">peptidylprolyl isomerase</fullName>
        <ecNumber evidence="3">5.2.1.8</ecNumber>
    </recommendedName>
</protein>
<comment type="function">
    <text evidence="1">PPIases accelerate the folding of proteins. It catalyzes the cis-trans isomerization of proline imidic peptide bonds in oligopeptides.</text>
</comment>
<gene>
    <name evidence="7" type="ORF">JHU38_04495</name>
</gene>
<evidence type="ECO:0000256" key="1">
    <source>
        <dbReference type="ARBA" id="ARBA00002388"/>
    </source>
</evidence>
<evidence type="ECO:0000256" key="2">
    <source>
        <dbReference type="ARBA" id="ARBA00007365"/>
    </source>
</evidence>
<evidence type="ECO:0000256" key="5">
    <source>
        <dbReference type="ARBA" id="ARBA00023235"/>
    </source>
</evidence>
<evidence type="ECO:0000313" key="7">
    <source>
        <dbReference type="EMBL" id="MBO1363042.1"/>
    </source>
</evidence>
<dbReference type="CDD" id="cd00317">
    <property type="entry name" value="cyclophilin"/>
    <property type="match status" value="1"/>
</dbReference>
<dbReference type="InterPro" id="IPR029000">
    <property type="entry name" value="Cyclophilin-like_dom_sf"/>
</dbReference>
<dbReference type="InterPro" id="IPR002130">
    <property type="entry name" value="Cyclophilin-type_PPIase_dom"/>
</dbReference>
<sequence>MKHFILFLATLLLPFYGMAQGLDTLRHEVLLETSMGNIRIALYNETPLHRDNFLKLTKEGYYDGNLFHRVISSFMIQTGDSTSRHARPEAQLGEYSPDYTLPAEIYYPALYHHRGAVAAAREPDDVNPEYRSSASQFYIVYGRRFNEDMIDRVQARLDKATKGKVTIPPALREAYYKKGGTPHLDGQYTVFGEVLEGMDIVQAIQNVPTDAHDRPLQDVRILRATVVR</sequence>
<comment type="similarity">
    <text evidence="2">Belongs to the cyclophilin-type PPIase family.</text>
</comment>
<dbReference type="EC" id="5.2.1.8" evidence="3"/>
<accession>A0ABS3M4D9</accession>
<name>A0ABS3M4D9_9BACT</name>
<dbReference type="SUPFAM" id="SSF50891">
    <property type="entry name" value="Cyclophilin-like"/>
    <property type="match status" value="1"/>
</dbReference>
<keyword evidence="5 7" id="KW-0413">Isomerase</keyword>
<feature type="domain" description="PPIase cyclophilin-type" evidence="6">
    <location>
        <begin position="25"/>
        <end position="226"/>
    </location>
</feature>
<dbReference type="Gene3D" id="2.40.100.10">
    <property type="entry name" value="Cyclophilin-like"/>
    <property type="match status" value="1"/>
</dbReference>
<dbReference type="Proteomes" id="UP000664265">
    <property type="component" value="Unassembled WGS sequence"/>
</dbReference>
<proteinExistence type="inferred from homology"/>
<dbReference type="InterPro" id="IPR044666">
    <property type="entry name" value="Cyclophilin_A-like"/>
</dbReference>
<keyword evidence="4" id="KW-0697">Rotamase</keyword>
<dbReference type="PANTHER" id="PTHR45625:SF4">
    <property type="entry name" value="PEPTIDYLPROLYL ISOMERASE DOMAIN AND WD REPEAT-CONTAINING PROTEIN 1"/>
    <property type="match status" value="1"/>
</dbReference>
<dbReference type="PROSITE" id="PS50072">
    <property type="entry name" value="CSA_PPIASE_2"/>
    <property type="match status" value="1"/>
</dbReference>
<evidence type="ECO:0000256" key="4">
    <source>
        <dbReference type="ARBA" id="ARBA00023110"/>
    </source>
</evidence>
<evidence type="ECO:0000256" key="3">
    <source>
        <dbReference type="ARBA" id="ARBA00013194"/>
    </source>
</evidence>
<keyword evidence="8" id="KW-1185">Reference proteome</keyword>
<dbReference type="InterPro" id="IPR020892">
    <property type="entry name" value="Cyclophilin-type_PPIase_CS"/>
</dbReference>
<comment type="caution">
    <text evidence="7">The sequence shown here is derived from an EMBL/GenBank/DDBJ whole genome shotgun (WGS) entry which is preliminary data.</text>
</comment>
<dbReference type="Pfam" id="PF00160">
    <property type="entry name" value="Pro_isomerase"/>
    <property type="match status" value="1"/>
</dbReference>
<evidence type="ECO:0000259" key="6">
    <source>
        <dbReference type="PROSITE" id="PS50072"/>
    </source>
</evidence>
<dbReference type="InterPro" id="IPR024936">
    <property type="entry name" value="Cyclophilin-type_PPIase"/>
</dbReference>
<organism evidence="7 8">
    <name type="scientific">Prevotella illustrans</name>
    <dbReference type="NCBI Taxonomy" id="2800387"/>
    <lineage>
        <taxon>Bacteria</taxon>
        <taxon>Pseudomonadati</taxon>
        <taxon>Bacteroidota</taxon>
        <taxon>Bacteroidia</taxon>
        <taxon>Bacteroidales</taxon>
        <taxon>Prevotellaceae</taxon>
        <taxon>Prevotella</taxon>
    </lineage>
</organism>
<evidence type="ECO:0000313" key="8">
    <source>
        <dbReference type="Proteomes" id="UP000664265"/>
    </source>
</evidence>